<feature type="domain" description="GGDEF" evidence="7">
    <location>
        <begin position="383"/>
        <end position="517"/>
    </location>
</feature>
<evidence type="ECO:0000313" key="9">
    <source>
        <dbReference type="EMBL" id="TDY59456.1"/>
    </source>
</evidence>
<keyword evidence="5 6" id="KW-0472">Membrane</keyword>
<keyword evidence="2" id="KW-1003">Cell membrane</keyword>
<accession>A0A4R8M773</accession>
<dbReference type="SUPFAM" id="SSF55073">
    <property type="entry name" value="Nucleotide cyclase"/>
    <property type="match status" value="1"/>
</dbReference>
<dbReference type="Pfam" id="PF02743">
    <property type="entry name" value="dCache_1"/>
    <property type="match status" value="1"/>
</dbReference>
<feature type="domain" description="HD-GYP" evidence="8">
    <location>
        <begin position="508"/>
        <end position="703"/>
    </location>
</feature>
<dbReference type="SMART" id="SM00267">
    <property type="entry name" value="GGDEF"/>
    <property type="match status" value="1"/>
</dbReference>
<dbReference type="PANTHER" id="PTHR45138:SF9">
    <property type="entry name" value="DIGUANYLATE CYCLASE DGCM-RELATED"/>
    <property type="match status" value="1"/>
</dbReference>
<dbReference type="CDD" id="cd01949">
    <property type="entry name" value="GGDEF"/>
    <property type="match status" value="1"/>
</dbReference>
<dbReference type="CDD" id="cd12914">
    <property type="entry name" value="PDC1_DGC_like"/>
    <property type="match status" value="1"/>
</dbReference>
<dbReference type="Gene3D" id="1.10.3210.10">
    <property type="entry name" value="Hypothetical protein af1432"/>
    <property type="match status" value="1"/>
</dbReference>
<dbReference type="GO" id="GO:0052621">
    <property type="term" value="F:diguanylate cyclase activity"/>
    <property type="evidence" value="ECO:0007669"/>
    <property type="project" value="TreeGrafter"/>
</dbReference>
<evidence type="ECO:0000256" key="5">
    <source>
        <dbReference type="ARBA" id="ARBA00023136"/>
    </source>
</evidence>
<proteinExistence type="predicted"/>
<reference evidence="9 10" key="1">
    <citation type="submission" date="2019-03" db="EMBL/GenBank/DDBJ databases">
        <title>Genomic Encyclopedia of Type Strains, Phase IV (KMG-IV): sequencing the most valuable type-strain genomes for metagenomic binning, comparative biology and taxonomic classification.</title>
        <authorList>
            <person name="Goeker M."/>
        </authorList>
    </citation>
    <scope>NUCLEOTIDE SEQUENCE [LARGE SCALE GENOMIC DNA]</scope>
    <source>
        <strain evidence="9 10">DSM 25964</strain>
    </source>
</reference>
<gene>
    <name evidence="9" type="ORF">C8D99_11333</name>
</gene>
<feature type="transmembrane region" description="Helical" evidence="6">
    <location>
        <begin position="268"/>
        <end position="294"/>
    </location>
</feature>
<dbReference type="InterPro" id="IPR029151">
    <property type="entry name" value="Sensor-like_sf"/>
</dbReference>
<dbReference type="CDD" id="cd00077">
    <property type="entry name" value="HDc"/>
    <property type="match status" value="1"/>
</dbReference>
<comment type="subcellular location">
    <subcellularLocation>
        <location evidence="1">Cell membrane</location>
        <topology evidence="1">Multi-pass membrane protein</topology>
    </subcellularLocation>
</comment>
<dbReference type="GO" id="GO:0043709">
    <property type="term" value="P:cell adhesion involved in single-species biofilm formation"/>
    <property type="evidence" value="ECO:0007669"/>
    <property type="project" value="TreeGrafter"/>
</dbReference>
<dbReference type="InterPro" id="IPR050469">
    <property type="entry name" value="Diguanylate_Cyclase"/>
</dbReference>
<evidence type="ECO:0000313" key="10">
    <source>
        <dbReference type="Proteomes" id="UP000295066"/>
    </source>
</evidence>
<dbReference type="InterPro" id="IPR043128">
    <property type="entry name" value="Rev_trsase/Diguanyl_cyclase"/>
</dbReference>
<dbReference type="PANTHER" id="PTHR45138">
    <property type="entry name" value="REGULATORY COMPONENTS OF SENSORY TRANSDUCTION SYSTEM"/>
    <property type="match status" value="1"/>
</dbReference>
<dbReference type="NCBIfam" id="TIGR00254">
    <property type="entry name" value="GGDEF"/>
    <property type="match status" value="1"/>
</dbReference>
<keyword evidence="10" id="KW-1185">Reference proteome</keyword>
<dbReference type="SUPFAM" id="SSF109604">
    <property type="entry name" value="HD-domain/PDEase-like"/>
    <property type="match status" value="1"/>
</dbReference>
<dbReference type="Pfam" id="PF13487">
    <property type="entry name" value="HD_5"/>
    <property type="match status" value="1"/>
</dbReference>
<evidence type="ECO:0000256" key="3">
    <source>
        <dbReference type="ARBA" id="ARBA00022692"/>
    </source>
</evidence>
<dbReference type="SUPFAM" id="SSF103190">
    <property type="entry name" value="Sensory domain-like"/>
    <property type="match status" value="1"/>
</dbReference>
<evidence type="ECO:0000256" key="4">
    <source>
        <dbReference type="ARBA" id="ARBA00022989"/>
    </source>
</evidence>
<dbReference type="Pfam" id="PF00990">
    <property type="entry name" value="GGDEF"/>
    <property type="match status" value="1"/>
</dbReference>
<dbReference type="SMART" id="SM00471">
    <property type="entry name" value="HDc"/>
    <property type="match status" value="1"/>
</dbReference>
<evidence type="ECO:0000259" key="8">
    <source>
        <dbReference type="PROSITE" id="PS51832"/>
    </source>
</evidence>
<sequence>MLSVNFRSVRGMLGFFSVLLAAAMVLFPILIGILNFRESWLNTARDMEQALGMQADFIRKWFVFHKNAVRSISRLSSVSARDLPGMHSDFSSFARSNANFTSLVYVNTAGYPLVHSDREVPGNTGISVADRPYFIAAKEGREHITGIITSRSSGRSVVVISVPLTGDDGFQGLVFGSISLDTLLSALITTPFRSTGSFMLFDPSGDDSLLENYGISREEASRLKVPKGKLALYRGSDGKRWLAKSAGLPEYGLTLAVRMEFREFLAPYLAGLAYFGGTSLLLLAASLLISGTLYRKVNSSLTLLLDAVERTGDGKYAPLDPQALEKAPLEMNKLGRAYNLMANSLKNKTEELEFRSFHDELTGLYNRSYFEDTLARLGTGRFDPVTVVMCDVNGLKLVNDTLGHKAGDGLLRAAAEVLRKSARKSDIVARIGGDEFAALLPEDENGEAGRRFPEKLASNIREYRANDEALPLNIAWGIASGTRDESSVETLVQEADKRMYVFKQTHRSSSRKDVLDYLSERIALVRKDSRDRHMAACAALMEIFAASRSEFSPEKREYLVKLARNHDLGFTEIPREIFDKPGPLTEEEYEVVKRHPERGAYLVSLFPDIADLREDILLHHRWWNGSGYPEGEGGDALPEGARIMAVVDAYEAMTGDKAYRDPRSPAAAAAELRRCGGIQFDPYWAEEFARFILDFHEGEKIIS</sequence>
<dbReference type="EMBL" id="SORI01000013">
    <property type="protein sequence ID" value="TDY59456.1"/>
    <property type="molecule type" value="Genomic_DNA"/>
</dbReference>
<dbReference type="InterPro" id="IPR037522">
    <property type="entry name" value="HD_GYP_dom"/>
</dbReference>
<dbReference type="InterPro" id="IPR000160">
    <property type="entry name" value="GGDEF_dom"/>
</dbReference>
<evidence type="ECO:0000259" key="7">
    <source>
        <dbReference type="PROSITE" id="PS50887"/>
    </source>
</evidence>
<organism evidence="9 10">
    <name type="scientific">Aminivibrio pyruvatiphilus</name>
    <dbReference type="NCBI Taxonomy" id="1005740"/>
    <lineage>
        <taxon>Bacteria</taxon>
        <taxon>Thermotogati</taxon>
        <taxon>Synergistota</taxon>
        <taxon>Synergistia</taxon>
        <taxon>Synergistales</taxon>
        <taxon>Aminobacteriaceae</taxon>
        <taxon>Aminivibrio</taxon>
    </lineage>
</organism>
<protein>
    <submittedName>
        <fullName evidence="9">Diguanylate cyclase (GGDEF)-like protein</fullName>
    </submittedName>
</protein>
<dbReference type="PROSITE" id="PS50887">
    <property type="entry name" value="GGDEF"/>
    <property type="match status" value="1"/>
</dbReference>
<keyword evidence="3 6" id="KW-0812">Transmembrane</keyword>
<keyword evidence="4 6" id="KW-1133">Transmembrane helix</keyword>
<feature type="transmembrane region" description="Helical" evidence="6">
    <location>
        <begin position="12"/>
        <end position="36"/>
    </location>
</feature>
<evidence type="ECO:0000256" key="6">
    <source>
        <dbReference type="SAM" id="Phobius"/>
    </source>
</evidence>
<dbReference type="Gene3D" id="3.30.70.270">
    <property type="match status" value="1"/>
</dbReference>
<dbReference type="InterPro" id="IPR003607">
    <property type="entry name" value="HD/PDEase_dom"/>
</dbReference>
<dbReference type="Proteomes" id="UP000295066">
    <property type="component" value="Unassembled WGS sequence"/>
</dbReference>
<dbReference type="GO" id="GO:1902201">
    <property type="term" value="P:negative regulation of bacterial-type flagellum-dependent cell motility"/>
    <property type="evidence" value="ECO:0007669"/>
    <property type="project" value="TreeGrafter"/>
</dbReference>
<dbReference type="InterPro" id="IPR033479">
    <property type="entry name" value="dCache_1"/>
</dbReference>
<name>A0A4R8M773_9BACT</name>
<dbReference type="InterPro" id="IPR029787">
    <property type="entry name" value="Nucleotide_cyclase"/>
</dbReference>
<comment type="caution">
    <text evidence="9">The sequence shown here is derived from an EMBL/GenBank/DDBJ whole genome shotgun (WGS) entry which is preliminary data.</text>
</comment>
<dbReference type="Gene3D" id="3.30.450.20">
    <property type="entry name" value="PAS domain"/>
    <property type="match status" value="1"/>
</dbReference>
<dbReference type="AlphaFoldDB" id="A0A4R8M773"/>
<dbReference type="GO" id="GO:0005886">
    <property type="term" value="C:plasma membrane"/>
    <property type="evidence" value="ECO:0007669"/>
    <property type="project" value="UniProtKB-SubCell"/>
</dbReference>
<evidence type="ECO:0000256" key="1">
    <source>
        <dbReference type="ARBA" id="ARBA00004651"/>
    </source>
</evidence>
<dbReference type="OrthoDB" id="9798833at2"/>
<evidence type="ECO:0000256" key="2">
    <source>
        <dbReference type="ARBA" id="ARBA00022475"/>
    </source>
</evidence>
<dbReference type="PROSITE" id="PS51832">
    <property type="entry name" value="HD_GYP"/>
    <property type="match status" value="1"/>
</dbReference>
<dbReference type="RefSeq" id="WP_133957995.1">
    <property type="nucleotide sequence ID" value="NZ_SORI01000013.1"/>
</dbReference>